<keyword evidence="3" id="KW-1185">Reference proteome</keyword>
<dbReference type="Proteomes" id="UP000054928">
    <property type="component" value="Unassembled WGS sequence"/>
</dbReference>
<protein>
    <submittedName>
        <fullName evidence="2">RxLR-like protein</fullName>
    </submittedName>
</protein>
<evidence type="ECO:0000256" key="1">
    <source>
        <dbReference type="SAM" id="SignalP"/>
    </source>
</evidence>
<feature type="signal peptide" evidence="1">
    <location>
        <begin position="1"/>
        <end position="21"/>
    </location>
</feature>
<reference evidence="3" key="1">
    <citation type="submission" date="2014-09" db="EMBL/GenBank/DDBJ databases">
        <authorList>
            <person name="Sharma Rahul"/>
            <person name="Thines Marco"/>
        </authorList>
    </citation>
    <scope>NUCLEOTIDE SEQUENCE [LARGE SCALE GENOMIC DNA]</scope>
</reference>
<dbReference type="RefSeq" id="XP_024584131.1">
    <property type="nucleotide sequence ID" value="XM_024718764.1"/>
</dbReference>
<name>A0A0P1B0Q2_PLAHL</name>
<proteinExistence type="predicted"/>
<feature type="chain" id="PRO_5006059091" evidence="1">
    <location>
        <begin position="22"/>
        <end position="169"/>
    </location>
</feature>
<evidence type="ECO:0000313" key="3">
    <source>
        <dbReference type="Proteomes" id="UP000054928"/>
    </source>
</evidence>
<accession>A0A0P1B0Q2</accession>
<sequence>MHRPCVMVAILLASTGSGLLAIDTSNNEALQQNVTLRLHKENDATSKYDNEERGLISGSLKKVKLKFDMRLFRSSPVIVYKHLLSHEIDNVLASPQLKMAESYRIKYNHANPGQKVTSFDMLMKLYKDKGMVTVILNGMDKWNTRQSAEDFQTLLFNRWILDEKKLLWK</sequence>
<dbReference type="AlphaFoldDB" id="A0A0P1B0Q2"/>
<organism evidence="2 3">
    <name type="scientific">Plasmopara halstedii</name>
    <name type="common">Downy mildew of sunflower</name>
    <dbReference type="NCBI Taxonomy" id="4781"/>
    <lineage>
        <taxon>Eukaryota</taxon>
        <taxon>Sar</taxon>
        <taxon>Stramenopiles</taxon>
        <taxon>Oomycota</taxon>
        <taxon>Peronosporomycetes</taxon>
        <taxon>Peronosporales</taxon>
        <taxon>Peronosporaceae</taxon>
        <taxon>Plasmopara</taxon>
    </lineage>
</organism>
<keyword evidence="1" id="KW-0732">Signal</keyword>
<dbReference type="GeneID" id="36400153"/>
<dbReference type="EMBL" id="CCYD01002864">
    <property type="protein sequence ID" value="CEG47762.1"/>
    <property type="molecule type" value="Genomic_DNA"/>
</dbReference>
<evidence type="ECO:0000313" key="2">
    <source>
        <dbReference type="EMBL" id="CEG47762.1"/>
    </source>
</evidence>